<feature type="domain" description="EamA" evidence="8">
    <location>
        <begin position="162"/>
        <end position="293"/>
    </location>
</feature>
<dbReference type="SUPFAM" id="SSF103481">
    <property type="entry name" value="Multidrug resistance efflux transporter EmrE"/>
    <property type="match status" value="2"/>
</dbReference>
<reference evidence="11 14" key="2">
    <citation type="submission" date="2016-08" db="EMBL/GenBank/DDBJ databases">
        <title>Genome sequencing of Lactobacillus plantarum JSA22, isolated from fermented soybean paste.</title>
        <authorList>
            <person name="Choi H.S."/>
        </authorList>
    </citation>
    <scope>NUCLEOTIDE SEQUENCE [LARGE SCALE GENOMIC DNA]</scope>
    <source>
        <strain evidence="11 14">JSA22</strain>
    </source>
</reference>
<dbReference type="Proteomes" id="UP000094892">
    <property type="component" value="Unassembled WGS sequence"/>
</dbReference>
<dbReference type="GeneID" id="89669803"/>
<evidence type="ECO:0000313" key="9">
    <source>
        <dbReference type="EMBL" id="KZU95414.1"/>
    </source>
</evidence>
<dbReference type="EMBL" id="MCOL01000001">
    <property type="protein sequence ID" value="ODO62299.1"/>
    <property type="molecule type" value="Genomic_DNA"/>
</dbReference>
<gene>
    <name evidence="9" type="ORF">Lp19_1368</name>
    <name evidence="11" type="ORF">LPJSA22_02313</name>
    <name evidence="10" type="ORF">NAB2_2493</name>
</gene>
<dbReference type="PATRIC" id="fig|1590.144.peg.2203"/>
<keyword evidence="4 7" id="KW-0812">Transmembrane</keyword>
<comment type="subcellular location">
    <subcellularLocation>
        <location evidence="1">Cell membrane</location>
        <topology evidence="1">Multi-pass membrane protein</topology>
    </subcellularLocation>
</comment>
<feature type="transmembrane region" description="Helical" evidence="7">
    <location>
        <begin position="133"/>
        <end position="150"/>
    </location>
</feature>
<dbReference type="Proteomes" id="UP000076882">
    <property type="component" value="Unassembled WGS sequence"/>
</dbReference>
<dbReference type="InterPro" id="IPR037185">
    <property type="entry name" value="EmrE-like"/>
</dbReference>
<feature type="transmembrane region" description="Helical" evidence="7">
    <location>
        <begin position="156"/>
        <end position="174"/>
    </location>
</feature>
<keyword evidence="5 7" id="KW-1133">Transmembrane helix</keyword>
<accession>A0A0L7Y0B6</accession>
<evidence type="ECO:0000313" key="13">
    <source>
        <dbReference type="Proteomes" id="UP000076882"/>
    </source>
</evidence>
<dbReference type="KEGG" id="lpb:SH83_10690"/>
<dbReference type="PANTHER" id="PTHR32322">
    <property type="entry name" value="INNER MEMBRANE TRANSPORTER"/>
    <property type="match status" value="1"/>
</dbReference>
<evidence type="ECO:0000259" key="8">
    <source>
        <dbReference type="Pfam" id="PF00892"/>
    </source>
</evidence>
<evidence type="ECO:0000256" key="5">
    <source>
        <dbReference type="ARBA" id="ARBA00022989"/>
    </source>
</evidence>
<keyword evidence="3" id="KW-1003">Cell membrane</keyword>
<keyword evidence="6 7" id="KW-0472">Membrane</keyword>
<sequence length="312" mass="34265">MTQQNHLRGVLLASSACILWGISGVAASTLFINNPHLTAMWLTQVRMISAGLILLVWGMVAGKHPFKIWHHRHAAWTAVSYGLLGLIPVQLCYFEAVRVGNAPIATIIQFLGPFIISIYYFLFKHVTPSRIELIGMIMAFIGTLLIVTHGHLNSLAISPVILFWGGLSAIGVATNTLIPRTILPKYGALTVTGWGLLIAGLFLTLLQPMWRVHLTITWPQLGLLIVIILLGTVAPFLMFARSLSDILPTTASLMDAFEPLAATVFSITFLNVQLTSFDFIGGLLIILAVMALSLNTHKMLHFLRRRRAHSSS</sequence>
<evidence type="ECO:0000313" key="11">
    <source>
        <dbReference type="EMBL" id="ODO62299.1"/>
    </source>
</evidence>
<dbReference type="Proteomes" id="UP000076872">
    <property type="component" value="Unassembled WGS sequence"/>
</dbReference>
<evidence type="ECO:0000256" key="7">
    <source>
        <dbReference type="SAM" id="Phobius"/>
    </source>
</evidence>
<dbReference type="Pfam" id="PF00892">
    <property type="entry name" value="EamA"/>
    <property type="match status" value="2"/>
</dbReference>
<feature type="transmembrane region" description="Helical" evidence="7">
    <location>
        <begin position="74"/>
        <end position="96"/>
    </location>
</feature>
<dbReference type="PANTHER" id="PTHR32322:SF18">
    <property type="entry name" value="S-ADENOSYLMETHIONINE_S-ADENOSYLHOMOCYSTEINE TRANSPORTER"/>
    <property type="match status" value="1"/>
</dbReference>
<dbReference type="OMA" id="PFQIMAN"/>
<dbReference type="InterPro" id="IPR000620">
    <property type="entry name" value="EamA_dom"/>
</dbReference>
<reference evidence="12 13" key="1">
    <citation type="submission" date="2016-03" db="EMBL/GenBank/DDBJ databases">
        <title>Comparative genomics of 54 Lactobacillus plantarum strains reveals genomic uncoupling from niche constraints.</title>
        <authorList>
            <person name="Martino M.E."/>
        </authorList>
    </citation>
    <scope>NUCLEOTIDE SEQUENCE [LARGE SCALE GENOMIC DNA]</scope>
    <source>
        <strain evidence="9 13">19.1</strain>
        <strain evidence="10 12">NAB2</strain>
    </source>
</reference>
<feature type="transmembrane region" description="Helical" evidence="7">
    <location>
        <begin position="43"/>
        <end position="62"/>
    </location>
</feature>
<comment type="caution">
    <text evidence="11">The sequence shown here is derived from an EMBL/GenBank/DDBJ whole genome shotgun (WGS) entry which is preliminary data.</text>
</comment>
<evidence type="ECO:0000313" key="14">
    <source>
        <dbReference type="Proteomes" id="UP000094892"/>
    </source>
</evidence>
<organism evidence="11 14">
    <name type="scientific">Lactiplantibacillus plantarum</name>
    <name type="common">Lactobacillus plantarum</name>
    <dbReference type="NCBI Taxonomy" id="1590"/>
    <lineage>
        <taxon>Bacteria</taxon>
        <taxon>Bacillati</taxon>
        <taxon>Bacillota</taxon>
        <taxon>Bacilli</taxon>
        <taxon>Lactobacillales</taxon>
        <taxon>Lactobacillaceae</taxon>
        <taxon>Lactiplantibacillus</taxon>
    </lineage>
</organism>
<dbReference type="InterPro" id="IPR050638">
    <property type="entry name" value="AA-Vitamin_Transporters"/>
</dbReference>
<dbReference type="RefSeq" id="WP_011101810.1">
    <property type="nucleotide sequence ID" value="NZ_AP018405.1"/>
</dbReference>
<protein>
    <submittedName>
        <fullName evidence="9">Permease of the drug/metabolite transporter superfamily</fullName>
    </submittedName>
    <submittedName>
        <fullName evidence="11">Putative inner membrane transporter YicL</fullName>
    </submittedName>
</protein>
<feature type="transmembrane region" description="Helical" evidence="7">
    <location>
        <begin position="279"/>
        <end position="297"/>
    </location>
</feature>
<evidence type="ECO:0000256" key="2">
    <source>
        <dbReference type="ARBA" id="ARBA00007362"/>
    </source>
</evidence>
<dbReference type="EMBL" id="LUXO01000033">
    <property type="protein sequence ID" value="KZV01873.1"/>
    <property type="molecule type" value="Genomic_DNA"/>
</dbReference>
<dbReference type="GO" id="GO:0005886">
    <property type="term" value="C:plasma membrane"/>
    <property type="evidence" value="ECO:0007669"/>
    <property type="project" value="UniProtKB-SubCell"/>
</dbReference>
<dbReference type="EMBL" id="LUXM01000026">
    <property type="protein sequence ID" value="KZU95414.1"/>
    <property type="molecule type" value="Genomic_DNA"/>
</dbReference>
<comment type="similarity">
    <text evidence="2">Belongs to the EamA transporter family.</text>
</comment>
<evidence type="ECO:0000313" key="12">
    <source>
        <dbReference type="Proteomes" id="UP000076872"/>
    </source>
</evidence>
<feature type="domain" description="EamA" evidence="8">
    <location>
        <begin position="8"/>
        <end position="148"/>
    </location>
</feature>
<evidence type="ECO:0000256" key="3">
    <source>
        <dbReference type="ARBA" id="ARBA00022475"/>
    </source>
</evidence>
<feature type="transmembrane region" description="Helical" evidence="7">
    <location>
        <begin position="218"/>
        <end position="240"/>
    </location>
</feature>
<dbReference type="AlphaFoldDB" id="A0A0L7Y0B6"/>
<feature type="transmembrane region" description="Helical" evidence="7">
    <location>
        <begin position="186"/>
        <end position="206"/>
    </location>
</feature>
<evidence type="ECO:0000256" key="6">
    <source>
        <dbReference type="ARBA" id="ARBA00023136"/>
    </source>
</evidence>
<evidence type="ECO:0000313" key="10">
    <source>
        <dbReference type="EMBL" id="KZV01873.1"/>
    </source>
</evidence>
<feature type="transmembrane region" description="Helical" evidence="7">
    <location>
        <begin position="102"/>
        <end position="121"/>
    </location>
</feature>
<name>A0A0L7Y0B6_LACPN</name>
<evidence type="ECO:0000256" key="4">
    <source>
        <dbReference type="ARBA" id="ARBA00022692"/>
    </source>
</evidence>
<proteinExistence type="inferred from homology"/>
<evidence type="ECO:0000256" key="1">
    <source>
        <dbReference type="ARBA" id="ARBA00004651"/>
    </source>
</evidence>